<dbReference type="Proteomes" id="UP000305067">
    <property type="component" value="Unassembled WGS sequence"/>
</dbReference>
<accession>A0A5C3R0H8</accession>
<evidence type="ECO:0000313" key="2">
    <source>
        <dbReference type="EMBL" id="TFL07796.1"/>
    </source>
</evidence>
<dbReference type="EMBL" id="ML178814">
    <property type="protein sequence ID" value="TFL07796.1"/>
    <property type="molecule type" value="Genomic_DNA"/>
</dbReference>
<keyword evidence="3" id="KW-1185">Reference proteome</keyword>
<proteinExistence type="predicted"/>
<sequence length="144" mass="16127">MPSSSLRLRRLALLPLFLLGALVYITWHKLSHSAATFPDTIIIQGQWKRVHAELGLPPFQDTVQHPKPEQPRVLRYMVDRPSSVKAKPAPTLFIADDVQESDPPRVSYPELMRSLQNIMLQERAAAEGGKRKGRGGSRGKPQGK</sequence>
<gene>
    <name evidence="2" type="ORF">BDV98DRAFT_588249</name>
</gene>
<evidence type="ECO:0000256" key="1">
    <source>
        <dbReference type="SAM" id="MobiDB-lite"/>
    </source>
</evidence>
<feature type="compositionally biased region" description="Basic residues" evidence="1">
    <location>
        <begin position="131"/>
        <end position="144"/>
    </location>
</feature>
<dbReference type="AlphaFoldDB" id="A0A5C3R0H8"/>
<name>A0A5C3R0H8_9AGAR</name>
<feature type="region of interest" description="Disordered" evidence="1">
    <location>
        <begin position="121"/>
        <end position="144"/>
    </location>
</feature>
<protein>
    <submittedName>
        <fullName evidence="2">Uncharacterized protein</fullName>
    </submittedName>
</protein>
<organism evidence="2 3">
    <name type="scientific">Pterulicium gracile</name>
    <dbReference type="NCBI Taxonomy" id="1884261"/>
    <lineage>
        <taxon>Eukaryota</taxon>
        <taxon>Fungi</taxon>
        <taxon>Dikarya</taxon>
        <taxon>Basidiomycota</taxon>
        <taxon>Agaricomycotina</taxon>
        <taxon>Agaricomycetes</taxon>
        <taxon>Agaricomycetidae</taxon>
        <taxon>Agaricales</taxon>
        <taxon>Pleurotineae</taxon>
        <taxon>Pterulaceae</taxon>
        <taxon>Pterulicium</taxon>
    </lineage>
</organism>
<reference evidence="2 3" key="1">
    <citation type="journal article" date="2019" name="Nat. Ecol. Evol.">
        <title>Megaphylogeny resolves global patterns of mushroom evolution.</title>
        <authorList>
            <person name="Varga T."/>
            <person name="Krizsan K."/>
            <person name="Foldi C."/>
            <person name="Dima B."/>
            <person name="Sanchez-Garcia M."/>
            <person name="Sanchez-Ramirez S."/>
            <person name="Szollosi G.J."/>
            <person name="Szarkandi J.G."/>
            <person name="Papp V."/>
            <person name="Albert L."/>
            <person name="Andreopoulos W."/>
            <person name="Angelini C."/>
            <person name="Antonin V."/>
            <person name="Barry K.W."/>
            <person name="Bougher N.L."/>
            <person name="Buchanan P."/>
            <person name="Buyck B."/>
            <person name="Bense V."/>
            <person name="Catcheside P."/>
            <person name="Chovatia M."/>
            <person name="Cooper J."/>
            <person name="Damon W."/>
            <person name="Desjardin D."/>
            <person name="Finy P."/>
            <person name="Geml J."/>
            <person name="Haridas S."/>
            <person name="Hughes K."/>
            <person name="Justo A."/>
            <person name="Karasinski D."/>
            <person name="Kautmanova I."/>
            <person name="Kiss B."/>
            <person name="Kocsube S."/>
            <person name="Kotiranta H."/>
            <person name="LaButti K.M."/>
            <person name="Lechner B.E."/>
            <person name="Liimatainen K."/>
            <person name="Lipzen A."/>
            <person name="Lukacs Z."/>
            <person name="Mihaltcheva S."/>
            <person name="Morgado L.N."/>
            <person name="Niskanen T."/>
            <person name="Noordeloos M.E."/>
            <person name="Ohm R.A."/>
            <person name="Ortiz-Santana B."/>
            <person name="Ovrebo C."/>
            <person name="Racz N."/>
            <person name="Riley R."/>
            <person name="Savchenko A."/>
            <person name="Shiryaev A."/>
            <person name="Soop K."/>
            <person name="Spirin V."/>
            <person name="Szebenyi C."/>
            <person name="Tomsovsky M."/>
            <person name="Tulloss R.E."/>
            <person name="Uehling J."/>
            <person name="Grigoriev I.V."/>
            <person name="Vagvolgyi C."/>
            <person name="Papp T."/>
            <person name="Martin F.M."/>
            <person name="Miettinen O."/>
            <person name="Hibbett D.S."/>
            <person name="Nagy L.G."/>
        </authorList>
    </citation>
    <scope>NUCLEOTIDE SEQUENCE [LARGE SCALE GENOMIC DNA]</scope>
    <source>
        <strain evidence="2 3">CBS 309.79</strain>
    </source>
</reference>
<evidence type="ECO:0000313" key="3">
    <source>
        <dbReference type="Proteomes" id="UP000305067"/>
    </source>
</evidence>